<dbReference type="InterPro" id="IPR036513">
    <property type="entry name" value="STAS_dom_sf"/>
</dbReference>
<dbReference type="InterPro" id="IPR002645">
    <property type="entry name" value="STAS_dom"/>
</dbReference>
<feature type="transmembrane region" description="Helical" evidence="5">
    <location>
        <begin position="108"/>
        <end position="135"/>
    </location>
</feature>
<dbReference type="PROSITE" id="PS50801">
    <property type="entry name" value="STAS"/>
    <property type="match status" value="1"/>
</dbReference>
<feature type="transmembrane region" description="Helical" evidence="5">
    <location>
        <begin position="219"/>
        <end position="242"/>
    </location>
</feature>
<dbReference type="PANTHER" id="PTHR11814">
    <property type="entry name" value="SULFATE TRANSPORTER"/>
    <property type="match status" value="1"/>
</dbReference>
<dbReference type="AlphaFoldDB" id="A0A7L0EZK7"/>
<keyword evidence="8" id="KW-1185">Reference proteome</keyword>
<organism evidence="7 8">
    <name type="scientific">Corythaixoides concolor</name>
    <name type="common">Grey go-away-bird</name>
    <dbReference type="NCBI Taxonomy" id="103956"/>
    <lineage>
        <taxon>Eukaryota</taxon>
        <taxon>Metazoa</taxon>
        <taxon>Chordata</taxon>
        <taxon>Craniata</taxon>
        <taxon>Vertebrata</taxon>
        <taxon>Euteleostomi</taxon>
        <taxon>Archelosauria</taxon>
        <taxon>Archosauria</taxon>
        <taxon>Dinosauria</taxon>
        <taxon>Saurischia</taxon>
        <taxon>Theropoda</taxon>
        <taxon>Coelurosauria</taxon>
        <taxon>Aves</taxon>
        <taxon>Neognathae</taxon>
        <taxon>Neoaves</taxon>
        <taxon>Otidimorphae</taxon>
        <taxon>Musophagiformes</taxon>
        <taxon>Musophagidae</taxon>
        <taxon>Corythaixoides</taxon>
    </lineage>
</organism>
<accession>A0A7L0EZK7</accession>
<evidence type="ECO:0000256" key="1">
    <source>
        <dbReference type="ARBA" id="ARBA00004141"/>
    </source>
</evidence>
<keyword evidence="4 5" id="KW-0472">Membrane</keyword>
<evidence type="ECO:0000256" key="4">
    <source>
        <dbReference type="ARBA" id="ARBA00023136"/>
    </source>
</evidence>
<dbReference type="CDD" id="cd07042">
    <property type="entry name" value="STAS_SulP_like_sulfate_transporter"/>
    <property type="match status" value="1"/>
</dbReference>
<dbReference type="Proteomes" id="UP000526942">
    <property type="component" value="Unassembled WGS sequence"/>
</dbReference>
<name>A0A7L0EZK7_CORCN</name>
<gene>
    <name evidence="7" type="primary">Slc26a9</name>
    <name evidence="7" type="ORF">CORCON_R02990</name>
</gene>
<evidence type="ECO:0000256" key="3">
    <source>
        <dbReference type="ARBA" id="ARBA00022989"/>
    </source>
</evidence>
<proteinExistence type="predicted"/>
<comment type="caution">
    <text evidence="7">The sequence shown here is derived from an EMBL/GenBank/DDBJ whole genome shotgun (WGS) entry which is preliminary data.</text>
</comment>
<evidence type="ECO:0000256" key="5">
    <source>
        <dbReference type="SAM" id="Phobius"/>
    </source>
</evidence>
<sequence length="797" mass="87301">MNRARPRYVVERPAYSVSLFDEEFEKKSRSYPIGEKLKNLFRCSTSRFKLILFSLFPILVWLPKYKIKDYILPDVLGGLSAGTIQVPQGMAFALLANLPPVNGLYSSFFPLITYLFLGGIHQMVPGTFAVISIIVGNVCNELAPESDFQYFNHTTNETSVNTTALEAARLEISATLACLTAIIQLCLGFVQFGFVAIYLSESFIRGFMTAAGLQILISVLKYVFGLTVPSYTGPLAIVYTFIDICKGLPKTNVASLVYALVSAVLLIIVKELNLKYMKKIRMPIPTEIIIVIVATAISGSFSMPEKYGMPVVGKITMGFPAPTLPLVNKWKDMIGTAFSLAIVSYVINLAMGRTLAAKHGYDVDPNQVTLGLEGRSQGPFPLVSGVKGKPRRMNGNVASLFVALVVMVTMLALGIYLEPLPKSVLGALIAVNLKNSLKQLADPFYLWKKSKLDCLVWLVSFLSAFFLSLPYGVAVGVGFSVLVVVFHTQFRNGSALGQVNSTDIYKNPKAYNKVHELNGIKIVTYCSPLYFANSEIFREKIIAKTGVDPGKVYLARKKYVKRQEKGTAQAPTKLPKFLLRQNKTLSLQELQKDFESTSPTDTNNNQTTANGASISHVSFCPTANGAGQVHTSSELGSTTTLQGSTFSVVPLADVDPVMAAPPYISFHTIILDMSGVCFVDLMGTKALGKLCSSYQKIGIKVFLANVHAQVYNDISTGGVFEEGGLDRSHIFLTIHDAVLFALENTNEVVHPSILEERPNQTELSIYDESVDESGAQFKNLEEEMFGSMFHSETQTAL</sequence>
<feature type="transmembrane region" description="Helical" evidence="5">
    <location>
        <begin position="46"/>
        <end position="63"/>
    </location>
</feature>
<dbReference type="InterPro" id="IPR001902">
    <property type="entry name" value="SLC26A/SulP_fam"/>
</dbReference>
<feature type="non-terminal residue" evidence="7">
    <location>
        <position position="1"/>
    </location>
</feature>
<feature type="domain" description="STAS" evidence="6">
    <location>
        <begin position="510"/>
        <end position="741"/>
    </location>
</feature>
<evidence type="ECO:0000313" key="7">
    <source>
        <dbReference type="EMBL" id="NXJ88685.1"/>
    </source>
</evidence>
<feature type="transmembrane region" description="Helical" evidence="5">
    <location>
        <begin position="284"/>
        <end position="303"/>
    </location>
</feature>
<feature type="transmembrane region" description="Helical" evidence="5">
    <location>
        <begin position="397"/>
        <end position="417"/>
    </location>
</feature>
<keyword evidence="3 5" id="KW-1133">Transmembrane helix</keyword>
<dbReference type="Gene3D" id="3.30.750.24">
    <property type="entry name" value="STAS domain"/>
    <property type="match status" value="1"/>
</dbReference>
<dbReference type="InterPro" id="IPR011547">
    <property type="entry name" value="SLC26A/SulP_dom"/>
</dbReference>
<protein>
    <submittedName>
        <fullName evidence="7">S26A9 protein</fullName>
    </submittedName>
</protein>
<feature type="transmembrane region" description="Helical" evidence="5">
    <location>
        <begin position="254"/>
        <end position="272"/>
    </location>
</feature>
<feature type="non-terminal residue" evidence="7">
    <location>
        <position position="797"/>
    </location>
</feature>
<dbReference type="Pfam" id="PF01740">
    <property type="entry name" value="STAS"/>
    <property type="match status" value="1"/>
</dbReference>
<dbReference type="OrthoDB" id="288203at2759"/>
<evidence type="ECO:0000313" key="8">
    <source>
        <dbReference type="Proteomes" id="UP000526942"/>
    </source>
</evidence>
<comment type="subcellular location">
    <subcellularLocation>
        <location evidence="1">Membrane</location>
        <topology evidence="1">Multi-pass membrane protein</topology>
    </subcellularLocation>
</comment>
<feature type="transmembrane region" description="Helical" evidence="5">
    <location>
        <begin position="75"/>
        <end position="96"/>
    </location>
</feature>
<dbReference type="SUPFAM" id="SSF52091">
    <property type="entry name" value="SpoIIaa-like"/>
    <property type="match status" value="1"/>
</dbReference>
<feature type="transmembrane region" description="Helical" evidence="5">
    <location>
        <begin position="333"/>
        <end position="351"/>
    </location>
</feature>
<feature type="transmembrane region" description="Helical" evidence="5">
    <location>
        <begin position="172"/>
        <end position="199"/>
    </location>
</feature>
<keyword evidence="2 5" id="KW-0812">Transmembrane</keyword>
<evidence type="ECO:0000259" key="6">
    <source>
        <dbReference type="PROSITE" id="PS50801"/>
    </source>
</evidence>
<dbReference type="GO" id="GO:0055085">
    <property type="term" value="P:transmembrane transport"/>
    <property type="evidence" value="ECO:0007669"/>
    <property type="project" value="InterPro"/>
</dbReference>
<dbReference type="EMBL" id="VXAM01000034">
    <property type="protein sequence ID" value="NXJ88685.1"/>
    <property type="molecule type" value="Genomic_DNA"/>
</dbReference>
<dbReference type="Pfam" id="PF00916">
    <property type="entry name" value="Sulfate_transp"/>
    <property type="match status" value="2"/>
</dbReference>
<feature type="transmembrane region" description="Helical" evidence="5">
    <location>
        <begin position="455"/>
        <end position="486"/>
    </location>
</feature>
<reference evidence="7 8" key="1">
    <citation type="submission" date="2019-09" db="EMBL/GenBank/DDBJ databases">
        <title>Bird 10,000 Genomes (B10K) Project - Family phase.</title>
        <authorList>
            <person name="Zhang G."/>
        </authorList>
    </citation>
    <scope>NUCLEOTIDE SEQUENCE [LARGE SCALE GENOMIC DNA]</scope>
    <source>
        <strain evidence="7">B10K-DU-011-20</strain>
        <tissue evidence="7">Muscle</tissue>
    </source>
</reference>
<evidence type="ECO:0000256" key="2">
    <source>
        <dbReference type="ARBA" id="ARBA00022692"/>
    </source>
</evidence>
<dbReference type="GO" id="GO:0016020">
    <property type="term" value="C:membrane"/>
    <property type="evidence" value="ECO:0007669"/>
    <property type="project" value="UniProtKB-SubCell"/>
</dbReference>